<reference evidence="1" key="1">
    <citation type="submission" date="2013-03" db="EMBL/GenBank/DDBJ databases">
        <authorList>
            <person name="Harkins D.M."/>
            <person name="Durkin A.S."/>
            <person name="Brinkac L.M."/>
            <person name="Haft D.H."/>
            <person name="Selengut J.D."/>
            <person name="Sanka R."/>
            <person name="DePew J."/>
            <person name="Purushe J."/>
            <person name="Hartskeerl R.A."/>
            <person name="Ahmed A."/>
            <person name="van der Linden H."/>
            <person name="Goris M.G.A."/>
            <person name="Vinetz J.M."/>
            <person name="Sutton G.G."/>
            <person name="Nierman W.C."/>
            <person name="Fouts D.E."/>
        </authorList>
    </citation>
    <scope>NUCLEOTIDE SEQUENCE [LARGE SCALE GENOMIC DNA]</scope>
    <source>
        <strain evidence="1">ICFT</strain>
    </source>
</reference>
<dbReference type="EMBL" id="AOHC02000059">
    <property type="protein sequence ID" value="EMY75933.1"/>
    <property type="molecule type" value="Genomic_DNA"/>
</dbReference>
<dbReference type="Proteomes" id="UP000012313">
    <property type="component" value="Unassembled WGS sequence"/>
</dbReference>
<evidence type="ECO:0000313" key="1">
    <source>
        <dbReference type="EMBL" id="EMY75933.1"/>
    </source>
</evidence>
<proteinExistence type="predicted"/>
<accession>N1WJF2</accession>
<comment type="caution">
    <text evidence="1">The sequence shown here is derived from an EMBL/GenBank/DDBJ whole genome shotgun (WGS) entry which is preliminary data.</text>
</comment>
<name>N1WJF2_9LEPT</name>
<organism evidence="1 2">
    <name type="scientific">Leptospira weilii serovar Ranarum str. ICFT</name>
    <dbReference type="NCBI Taxonomy" id="1218598"/>
    <lineage>
        <taxon>Bacteria</taxon>
        <taxon>Pseudomonadati</taxon>
        <taxon>Spirochaetota</taxon>
        <taxon>Spirochaetia</taxon>
        <taxon>Leptospirales</taxon>
        <taxon>Leptospiraceae</taxon>
        <taxon>Leptospira</taxon>
    </lineage>
</organism>
<protein>
    <submittedName>
        <fullName evidence="1">Uncharacterized protein</fullName>
    </submittedName>
</protein>
<gene>
    <name evidence="1" type="ORF">LEP1GSC060_0118</name>
</gene>
<sequence length="66" mass="8159">MGNSRVFLFRFFLGQRSKELCLPVYVSSYLKFFFFFVNPIRCDRVKEPLRVWTFFYFLARKKFNPL</sequence>
<evidence type="ECO:0000313" key="2">
    <source>
        <dbReference type="Proteomes" id="UP000012313"/>
    </source>
</evidence>
<keyword evidence="2" id="KW-1185">Reference proteome</keyword>
<dbReference type="STRING" id="1218598.LEP1GSC060_0118"/>
<dbReference type="AlphaFoldDB" id="N1WJF2"/>